<keyword evidence="1" id="KW-0732">Signal</keyword>
<protein>
    <submittedName>
        <fullName evidence="2">Uncharacterized protein</fullName>
    </submittedName>
</protein>
<dbReference type="RefSeq" id="WP_140001107.1">
    <property type="nucleotide sequence ID" value="NZ_VFJE01000055.1"/>
</dbReference>
<comment type="caution">
    <text evidence="2">The sequence shown here is derived from an EMBL/GenBank/DDBJ whole genome shotgun (WGS) entry which is preliminary data.</text>
</comment>
<organism evidence="2 3">
    <name type="scientific">Flavobacterium microcysteis</name>
    <dbReference type="NCBI Taxonomy" id="2596891"/>
    <lineage>
        <taxon>Bacteria</taxon>
        <taxon>Pseudomonadati</taxon>
        <taxon>Bacteroidota</taxon>
        <taxon>Flavobacteriia</taxon>
        <taxon>Flavobacteriales</taxon>
        <taxon>Flavobacteriaceae</taxon>
        <taxon>Flavobacterium</taxon>
    </lineage>
</organism>
<feature type="chain" id="PRO_5021265469" evidence="1">
    <location>
        <begin position="18"/>
        <end position="204"/>
    </location>
</feature>
<reference evidence="2 3" key="2">
    <citation type="submission" date="2019-06" db="EMBL/GenBank/DDBJ databases">
        <authorList>
            <person name="Seo Y."/>
        </authorList>
    </citation>
    <scope>NUCLEOTIDE SEQUENCE [LARGE SCALE GENOMIC DNA]</scope>
    <source>
        <strain evidence="2 3">MaA-Y11</strain>
    </source>
</reference>
<evidence type="ECO:0000313" key="3">
    <source>
        <dbReference type="Proteomes" id="UP000319175"/>
    </source>
</evidence>
<dbReference type="EMBL" id="VFJE01000055">
    <property type="protein sequence ID" value="TPD66946.1"/>
    <property type="molecule type" value="Genomic_DNA"/>
</dbReference>
<dbReference type="Proteomes" id="UP000319175">
    <property type="component" value="Unassembled WGS sequence"/>
</dbReference>
<gene>
    <name evidence="2" type="ORF">FJA49_11730</name>
</gene>
<reference evidence="2 3" key="1">
    <citation type="submission" date="2019-06" db="EMBL/GenBank/DDBJ databases">
        <title>Flavobacterium sp. MaA-Y11 from geoumgang.</title>
        <authorList>
            <person name="Jeong S."/>
        </authorList>
    </citation>
    <scope>NUCLEOTIDE SEQUENCE [LARGE SCALE GENOMIC DNA]</scope>
    <source>
        <strain evidence="2 3">MaA-Y11</strain>
    </source>
</reference>
<feature type="signal peptide" evidence="1">
    <location>
        <begin position="1"/>
        <end position="17"/>
    </location>
</feature>
<evidence type="ECO:0000256" key="1">
    <source>
        <dbReference type="SAM" id="SignalP"/>
    </source>
</evidence>
<keyword evidence="3" id="KW-1185">Reference proteome</keyword>
<accession>A0A501Q4J2</accession>
<sequence length="204" mass="23568">MKFLQALFILFTLNAAAQSDLGIGIATIKFTGNTVLNLYAAAYDKEPKQVIEFYLDEGTGTADIRNIETVEKWLKPEGFFLDYDQLIFRCKAEERFWIEIIVNNETGESYWIRKTKAVDLDTWDGFLKNAFMISRNSFPQEIKAQPNDAAKTIPFEGEDCFQVKSMKGDWIQIFTAPHCDDMDSPIKSGWIRWKEGNEILIDYF</sequence>
<evidence type="ECO:0000313" key="2">
    <source>
        <dbReference type="EMBL" id="TPD66946.1"/>
    </source>
</evidence>
<dbReference type="AlphaFoldDB" id="A0A501Q4J2"/>
<name>A0A501Q4J2_9FLAO</name>
<dbReference type="OrthoDB" id="9794546at2"/>
<proteinExistence type="predicted"/>